<name>W2TL51_NECAM</name>
<feature type="chain" id="PRO_5004825213" evidence="1">
    <location>
        <begin position="18"/>
        <end position="268"/>
    </location>
</feature>
<dbReference type="PROSITE" id="PS51257">
    <property type="entry name" value="PROKAR_LIPOPROTEIN"/>
    <property type="match status" value="1"/>
</dbReference>
<dbReference type="EMBL" id="KI658502">
    <property type="protein sequence ID" value="ETN82354.1"/>
    <property type="molecule type" value="Genomic_DNA"/>
</dbReference>
<keyword evidence="1" id="KW-0732">Signal</keyword>
<reference evidence="3" key="1">
    <citation type="journal article" date="2014" name="Nat. Genet.">
        <title>Genome of the human hookworm Necator americanus.</title>
        <authorList>
            <person name="Tang Y.T."/>
            <person name="Gao X."/>
            <person name="Rosa B.A."/>
            <person name="Abubucker S."/>
            <person name="Hallsworth-Pepin K."/>
            <person name="Martin J."/>
            <person name="Tyagi R."/>
            <person name="Heizer E."/>
            <person name="Zhang X."/>
            <person name="Bhonagiri-Palsikar V."/>
            <person name="Minx P."/>
            <person name="Warren W.C."/>
            <person name="Wang Q."/>
            <person name="Zhan B."/>
            <person name="Hotez P.J."/>
            <person name="Sternberg P.W."/>
            <person name="Dougall A."/>
            <person name="Gaze S.T."/>
            <person name="Mulvenna J."/>
            <person name="Sotillo J."/>
            <person name="Ranganathan S."/>
            <person name="Rabelo E.M."/>
            <person name="Wilson R.K."/>
            <person name="Felgner P.L."/>
            <person name="Bethony J."/>
            <person name="Hawdon J.M."/>
            <person name="Gasser R.B."/>
            <person name="Loukas A."/>
            <person name="Mitreva M."/>
        </authorList>
    </citation>
    <scope>NUCLEOTIDE SEQUENCE [LARGE SCALE GENOMIC DNA]</scope>
</reference>
<evidence type="ECO:0000313" key="3">
    <source>
        <dbReference type="Proteomes" id="UP000053676"/>
    </source>
</evidence>
<accession>W2TL51</accession>
<proteinExistence type="predicted"/>
<feature type="signal peptide" evidence="1">
    <location>
        <begin position="1"/>
        <end position="17"/>
    </location>
</feature>
<keyword evidence="3" id="KW-1185">Reference proteome</keyword>
<dbReference type="AlphaFoldDB" id="W2TL51"/>
<evidence type="ECO:0000313" key="2">
    <source>
        <dbReference type="EMBL" id="ETN82354.1"/>
    </source>
</evidence>
<gene>
    <name evidence="2" type="ORF">NECAME_08004</name>
</gene>
<dbReference type="KEGG" id="nai:NECAME_08004"/>
<protein>
    <submittedName>
        <fullName evidence="2">Uncharacterized protein</fullName>
    </submittedName>
</protein>
<evidence type="ECO:0000256" key="1">
    <source>
        <dbReference type="SAM" id="SignalP"/>
    </source>
</evidence>
<sequence>MFKYAVVAFSVFAATDAFLFGGSGGGGCGCAPPPPPPPCGCAPPPPPPPPPAPCGAAPVGCGAAPAPAGYAQAPPPLPFPAPAPAPFPAPAPAPFPGPAPGPFPGPAPGPFPAPAPGPFSSYAAPVHASARKTIYTFLTTLIYTFLQLNFSAPSFQHLSQVAQPAVLMLDLKSTLLVRFHWLFKTSPKFKSPYYPYNDFFQLFPDLPQEVPTLVDAKLIPRRRGSKPLIVCLYTKNETFATQTRFAQSIPTALNVLLLFSFGEKVEGK</sequence>
<dbReference type="Proteomes" id="UP000053676">
    <property type="component" value="Unassembled WGS sequence"/>
</dbReference>
<organism evidence="2 3">
    <name type="scientific">Necator americanus</name>
    <name type="common">Human hookworm</name>
    <dbReference type="NCBI Taxonomy" id="51031"/>
    <lineage>
        <taxon>Eukaryota</taxon>
        <taxon>Metazoa</taxon>
        <taxon>Ecdysozoa</taxon>
        <taxon>Nematoda</taxon>
        <taxon>Chromadorea</taxon>
        <taxon>Rhabditida</taxon>
        <taxon>Rhabditina</taxon>
        <taxon>Rhabditomorpha</taxon>
        <taxon>Strongyloidea</taxon>
        <taxon>Ancylostomatidae</taxon>
        <taxon>Bunostominae</taxon>
        <taxon>Necator</taxon>
    </lineage>
</organism>